<dbReference type="AlphaFoldDB" id="A0A178Z2P1"/>
<evidence type="ECO:0000313" key="2">
    <source>
        <dbReference type="Proteomes" id="UP000078343"/>
    </source>
</evidence>
<reference evidence="1 2" key="1">
    <citation type="submission" date="2016-04" db="EMBL/GenBank/DDBJ databases">
        <title>Draft genome of Fonsecaea erecta CBS 125763.</title>
        <authorList>
            <person name="Weiss V.A."/>
            <person name="Vicente V.A."/>
            <person name="Raittz R.T."/>
            <person name="Moreno L.F."/>
            <person name="De Souza E.M."/>
            <person name="Pedrosa F.O."/>
            <person name="Steffens M.B."/>
            <person name="Faoro H."/>
            <person name="Tadra-Sfeir M.Z."/>
            <person name="Najafzadeh M.J."/>
            <person name="Felipe M.S."/>
            <person name="Teixeira M."/>
            <person name="Sun J."/>
            <person name="Xi L."/>
            <person name="Gomes R."/>
            <person name="De Azevedo C.M."/>
            <person name="Salgado C.G."/>
            <person name="Da Silva M.B."/>
            <person name="Nascimento M.F."/>
            <person name="Queiroz-Telles F."/>
            <person name="Attili D.S."/>
            <person name="Gorbushina A."/>
        </authorList>
    </citation>
    <scope>NUCLEOTIDE SEQUENCE [LARGE SCALE GENOMIC DNA]</scope>
    <source>
        <strain evidence="1 2">CBS 125763</strain>
    </source>
</reference>
<dbReference type="EMBL" id="LVYI01000015">
    <property type="protein sequence ID" value="OAP54069.1"/>
    <property type="molecule type" value="Genomic_DNA"/>
</dbReference>
<sequence>MEAAWNREWAESKRASIYSKMTRLINEASGDPTVDPAMYTTMPLDDMIDHPGGEMYDTWMLKPRSYLTSAISPVDLLERAVVVVSRVEELDSITFTSEERLAVAVFFAFASRKTDEIISDDMIGVMQALQVDWSTSVTCRNIVCMKSELRKGCVDGSVDMSTDISSLLGVIAFRNMCKFAPFASSKPGARACQERDEGRISY</sequence>
<comment type="caution">
    <text evidence="1">The sequence shown here is derived from an EMBL/GenBank/DDBJ whole genome shotgun (WGS) entry which is preliminary data.</text>
</comment>
<dbReference type="Proteomes" id="UP000078343">
    <property type="component" value="Unassembled WGS sequence"/>
</dbReference>
<accession>A0A178Z2P1</accession>
<dbReference type="GeneID" id="30015771"/>
<name>A0A178Z2P1_9EURO</name>
<dbReference type="RefSeq" id="XP_018687436.1">
    <property type="nucleotide sequence ID" value="XM_018843109.1"/>
</dbReference>
<proteinExistence type="predicted"/>
<organism evidence="1 2">
    <name type="scientific">Fonsecaea erecta</name>
    <dbReference type="NCBI Taxonomy" id="1367422"/>
    <lineage>
        <taxon>Eukaryota</taxon>
        <taxon>Fungi</taxon>
        <taxon>Dikarya</taxon>
        <taxon>Ascomycota</taxon>
        <taxon>Pezizomycotina</taxon>
        <taxon>Eurotiomycetes</taxon>
        <taxon>Chaetothyriomycetidae</taxon>
        <taxon>Chaetothyriales</taxon>
        <taxon>Herpotrichiellaceae</taxon>
        <taxon>Fonsecaea</taxon>
    </lineage>
</organism>
<gene>
    <name evidence="1" type="ORF">AYL99_11603</name>
</gene>
<evidence type="ECO:0000313" key="1">
    <source>
        <dbReference type="EMBL" id="OAP54069.1"/>
    </source>
</evidence>
<keyword evidence="2" id="KW-1185">Reference proteome</keyword>
<protein>
    <submittedName>
        <fullName evidence="1">Uncharacterized protein</fullName>
    </submittedName>
</protein>